<proteinExistence type="predicted"/>
<dbReference type="EMBL" id="JAEUBD010000095">
    <property type="protein sequence ID" value="KAH3677949.1"/>
    <property type="molecule type" value="Genomic_DNA"/>
</dbReference>
<organism evidence="1 2">
    <name type="scientific">Ogataea polymorpha</name>
    <dbReference type="NCBI Taxonomy" id="460523"/>
    <lineage>
        <taxon>Eukaryota</taxon>
        <taxon>Fungi</taxon>
        <taxon>Dikarya</taxon>
        <taxon>Ascomycota</taxon>
        <taxon>Saccharomycotina</taxon>
        <taxon>Pichiomycetes</taxon>
        <taxon>Pichiales</taxon>
        <taxon>Pichiaceae</taxon>
        <taxon>Ogataea</taxon>
    </lineage>
</organism>
<keyword evidence="2" id="KW-1185">Reference proteome</keyword>
<name>A0A9P8PV46_9ASCO</name>
<accession>A0A9P8PV46</accession>
<dbReference type="Proteomes" id="UP000788993">
    <property type="component" value="Unassembled WGS sequence"/>
</dbReference>
<dbReference type="AlphaFoldDB" id="A0A9P8PV46"/>
<protein>
    <submittedName>
        <fullName evidence="1">Uncharacterized protein</fullName>
    </submittedName>
</protein>
<evidence type="ECO:0000313" key="2">
    <source>
        <dbReference type="Proteomes" id="UP000788993"/>
    </source>
</evidence>
<evidence type="ECO:0000313" key="1">
    <source>
        <dbReference type="EMBL" id="KAH3677949.1"/>
    </source>
</evidence>
<reference evidence="1" key="2">
    <citation type="submission" date="2021-01" db="EMBL/GenBank/DDBJ databases">
        <authorList>
            <person name="Schikora-Tamarit M.A."/>
        </authorList>
    </citation>
    <scope>NUCLEOTIDE SEQUENCE</scope>
    <source>
        <strain evidence="1">NCAIM Y.01608</strain>
    </source>
</reference>
<comment type="caution">
    <text evidence="1">The sequence shown here is derived from an EMBL/GenBank/DDBJ whole genome shotgun (WGS) entry which is preliminary data.</text>
</comment>
<gene>
    <name evidence="1" type="ORF">OGATHE_000604</name>
</gene>
<reference evidence="1" key="1">
    <citation type="journal article" date="2021" name="Open Biol.">
        <title>Shared evolutionary footprints suggest mitochondrial oxidative damage underlies multiple complex I losses in fungi.</title>
        <authorList>
            <person name="Schikora-Tamarit M.A."/>
            <person name="Marcet-Houben M."/>
            <person name="Nosek J."/>
            <person name="Gabaldon T."/>
        </authorList>
    </citation>
    <scope>NUCLEOTIDE SEQUENCE</scope>
    <source>
        <strain evidence="1">NCAIM Y.01608</strain>
    </source>
</reference>
<sequence>MPNFSIRPTEPVVIFLPKVEVLKNVQRSPNVCTYLKSPLNGNTVTNLDSVGNLTVLLVGLVVLVGHHPLVNSENSTRLQHLVDLAIHPFKHRSMDGGLN</sequence>